<evidence type="ECO:0000256" key="1">
    <source>
        <dbReference type="SAM" id="Phobius"/>
    </source>
</evidence>
<dbReference type="AlphaFoldDB" id="A0AAW5B163"/>
<accession>A0AAW5B163</accession>
<dbReference type="Proteomes" id="UP001199631">
    <property type="component" value="Unassembled WGS sequence"/>
</dbReference>
<reference evidence="2 3" key="1">
    <citation type="journal article" date="2022" name="Evol. Bioinform. Online">
        <title>Draft Genome Sequence of Oceanobacillus jordanicus Strain GSFE11, a Halotolerant Plant Growth-Promoting Bacterial Endophyte Isolated From the Jordan Valley.</title>
        <authorList>
            <person name="Alhindi T."/>
            <person name="Albdaiwi R."/>
        </authorList>
    </citation>
    <scope>NUCLEOTIDE SEQUENCE [LARGE SCALE GENOMIC DNA]</scope>
    <source>
        <strain evidence="2 3">GSFE11</strain>
    </source>
</reference>
<comment type="caution">
    <text evidence="2">The sequence shown here is derived from an EMBL/GenBank/DDBJ whole genome shotgun (WGS) entry which is preliminary data.</text>
</comment>
<sequence length="61" mass="6950">MEGSFVGTIVLWIMGLVILYFVIYTAVKDGINKSLVGQFIEKNYDVKEEKKSFLDNDLDSD</sequence>
<organism evidence="2 3">
    <name type="scientific">Oceanobacillus jordanicus</name>
    <dbReference type="NCBI Taxonomy" id="2867266"/>
    <lineage>
        <taxon>Bacteria</taxon>
        <taxon>Bacillati</taxon>
        <taxon>Bacillota</taxon>
        <taxon>Bacilli</taxon>
        <taxon>Bacillales</taxon>
        <taxon>Bacillaceae</taxon>
        <taxon>Oceanobacillus</taxon>
    </lineage>
</organism>
<dbReference type="EMBL" id="JAIFZM010000002">
    <property type="protein sequence ID" value="MCG3418206.1"/>
    <property type="molecule type" value="Genomic_DNA"/>
</dbReference>
<keyword evidence="1" id="KW-0472">Membrane</keyword>
<evidence type="ECO:0000313" key="2">
    <source>
        <dbReference type="EMBL" id="MCG3418206.1"/>
    </source>
</evidence>
<keyword evidence="1" id="KW-0812">Transmembrane</keyword>
<keyword evidence="1" id="KW-1133">Transmembrane helix</keyword>
<proteinExistence type="predicted"/>
<protein>
    <submittedName>
        <fullName evidence="2">Uncharacterized protein</fullName>
    </submittedName>
</protein>
<dbReference type="RefSeq" id="WP_238018273.1">
    <property type="nucleotide sequence ID" value="NZ_JAIFZM010000002.1"/>
</dbReference>
<gene>
    <name evidence="2" type="ORF">K3T81_03490</name>
</gene>
<keyword evidence="3" id="KW-1185">Reference proteome</keyword>
<evidence type="ECO:0000313" key="3">
    <source>
        <dbReference type="Proteomes" id="UP001199631"/>
    </source>
</evidence>
<name>A0AAW5B163_9BACI</name>
<feature type="transmembrane region" description="Helical" evidence="1">
    <location>
        <begin position="6"/>
        <end position="27"/>
    </location>
</feature>